<gene>
    <name evidence="2" type="ORF">ENT17_02535</name>
</gene>
<accession>A0A7C4Q7R5</accession>
<feature type="transmembrane region" description="Helical" evidence="1">
    <location>
        <begin position="12"/>
        <end position="31"/>
    </location>
</feature>
<reference evidence="2" key="1">
    <citation type="journal article" date="2020" name="mSystems">
        <title>Genome- and Community-Level Interaction Insights into Carbon Utilization and Element Cycling Functions of Hydrothermarchaeota in Hydrothermal Sediment.</title>
        <authorList>
            <person name="Zhou Z."/>
            <person name="Liu Y."/>
            <person name="Xu W."/>
            <person name="Pan J."/>
            <person name="Luo Z.H."/>
            <person name="Li M."/>
        </authorList>
    </citation>
    <scope>NUCLEOTIDE SEQUENCE [LARGE SCALE GENOMIC DNA]</scope>
    <source>
        <strain evidence="2">SpSt-556</strain>
    </source>
</reference>
<comment type="caution">
    <text evidence="2">The sequence shown here is derived from an EMBL/GenBank/DDBJ whole genome shotgun (WGS) entry which is preliminary data.</text>
</comment>
<feature type="transmembrane region" description="Helical" evidence="1">
    <location>
        <begin position="136"/>
        <end position="156"/>
    </location>
</feature>
<evidence type="ECO:0000256" key="1">
    <source>
        <dbReference type="SAM" id="Phobius"/>
    </source>
</evidence>
<dbReference type="AlphaFoldDB" id="A0A7C4Q7R5"/>
<dbReference type="EMBL" id="DSXR01000032">
    <property type="protein sequence ID" value="HGS86474.1"/>
    <property type="molecule type" value="Genomic_DNA"/>
</dbReference>
<sequence>MSPAVQAALRRLWWSLLISSVFAFAVSEVSYQLVKDQSERPPQVVEILIPAGTAQRIANGENGLALPEMKFVEGDTLVVRNLDDVSHQLGPLWVLPGSSSRMTLDRPSQYTMECSFQQTRSLGIDVLARAKASDRVFGIISIGFPTWILLWLYTLVVKPLPGSENEHAVSEAG</sequence>
<keyword evidence="1" id="KW-0812">Transmembrane</keyword>
<name>A0A7C4Q7R5_9CHLR</name>
<keyword evidence="1" id="KW-1133">Transmembrane helix</keyword>
<evidence type="ECO:0000313" key="2">
    <source>
        <dbReference type="EMBL" id="HGS86474.1"/>
    </source>
</evidence>
<proteinExistence type="predicted"/>
<protein>
    <submittedName>
        <fullName evidence="2">Uncharacterized protein</fullName>
    </submittedName>
</protein>
<keyword evidence="1" id="KW-0472">Membrane</keyword>
<organism evidence="2">
    <name type="scientific">Bellilinea caldifistulae</name>
    <dbReference type="NCBI Taxonomy" id="360411"/>
    <lineage>
        <taxon>Bacteria</taxon>
        <taxon>Bacillati</taxon>
        <taxon>Chloroflexota</taxon>
        <taxon>Anaerolineae</taxon>
        <taxon>Anaerolineales</taxon>
        <taxon>Anaerolineaceae</taxon>
        <taxon>Bellilinea</taxon>
    </lineage>
</organism>